<evidence type="ECO:0000313" key="1">
    <source>
        <dbReference type="EMBL" id="GAI12379.1"/>
    </source>
</evidence>
<dbReference type="InterPro" id="IPR018247">
    <property type="entry name" value="EF_Hand_1_Ca_BS"/>
</dbReference>
<dbReference type="Gene3D" id="2.60.40.10">
    <property type="entry name" value="Immunoglobulins"/>
    <property type="match status" value="1"/>
</dbReference>
<reference evidence="1" key="1">
    <citation type="journal article" date="2014" name="Front. Microbiol.">
        <title>High frequency of phylogenetically diverse reductive dehalogenase-homologous genes in deep subseafloor sedimentary metagenomes.</title>
        <authorList>
            <person name="Kawai M."/>
            <person name="Futagami T."/>
            <person name="Toyoda A."/>
            <person name="Takaki Y."/>
            <person name="Nishi S."/>
            <person name="Hori S."/>
            <person name="Arai W."/>
            <person name="Tsubouchi T."/>
            <person name="Morono Y."/>
            <person name="Uchiyama I."/>
            <person name="Ito T."/>
            <person name="Fujiyama A."/>
            <person name="Inagaki F."/>
            <person name="Takami H."/>
        </authorList>
    </citation>
    <scope>NUCLEOTIDE SEQUENCE</scope>
    <source>
        <strain evidence="1">Expedition CK06-06</strain>
    </source>
</reference>
<comment type="caution">
    <text evidence="1">The sequence shown here is derived from an EMBL/GenBank/DDBJ whole genome shotgun (WGS) entry which is preliminary data.</text>
</comment>
<organism evidence="1">
    <name type="scientific">marine sediment metagenome</name>
    <dbReference type="NCBI Taxonomy" id="412755"/>
    <lineage>
        <taxon>unclassified sequences</taxon>
        <taxon>metagenomes</taxon>
        <taxon>ecological metagenomes</taxon>
    </lineage>
</organism>
<evidence type="ECO:0008006" key="2">
    <source>
        <dbReference type="Google" id="ProtNLM"/>
    </source>
</evidence>
<dbReference type="AlphaFoldDB" id="X1N197"/>
<protein>
    <recommendedName>
        <fullName evidence="2">CARDB domain-containing protein</fullName>
    </recommendedName>
</protein>
<accession>X1N197</accession>
<dbReference type="EMBL" id="BARV01007761">
    <property type="protein sequence ID" value="GAI12379.1"/>
    <property type="molecule type" value="Genomic_DNA"/>
</dbReference>
<proteinExistence type="predicted"/>
<gene>
    <name evidence="1" type="ORF">S06H3_15750</name>
</gene>
<dbReference type="PROSITE" id="PS00018">
    <property type="entry name" value="EF_HAND_1"/>
    <property type="match status" value="1"/>
</dbReference>
<dbReference type="InterPro" id="IPR013783">
    <property type="entry name" value="Ig-like_fold"/>
</dbReference>
<name>X1N197_9ZZZZ</name>
<sequence>MNDILLAEGDNELNVPMPPIALPEFVVSNVSISPSSGLLGEEATLSFKITNTGGVRGDWSVTLRFSVVGGETEWRPWTVNGTLDPGQSEIRDVPLVFHLEAGTWTIRVNEHIVTYEAIFDPWSYDFNGNGLIDTQELLAATDDYNTRIITKEQLDQVTALWEG</sequence>